<dbReference type="OrthoDB" id="10432327at2759"/>
<dbReference type="Proteomes" id="UP000800094">
    <property type="component" value="Unassembled WGS sequence"/>
</dbReference>
<gene>
    <name evidence="1" type="ORF">BU26DRAFT_558889</name>
</gene>
<reference evidence="1" key="1">
    <citation type="journal article" date="2020" name="Stud. Mycol.">
        <title>101 Dothideomycetes genomes: a test case for predicting lifestyles and emergence of pathogens.</title>
        <authorList>
            <person name="Haridas S."/>
            <person name="Albert R."/>
            <person name="Binder M."/>
            <person name="Bloem J."/>
            <person name="Labutti K."/>
            <person name="Salamov A."/>
            <person name="Andreopoulos B."/>
            <person name="Baker S."/>
            <person name="Barry K."/>
            <person name="Bills G."/>
            <person name="Bluhm B."/>
            <person name="Cannon C."/>
            <person name="Castanera R."/>
            <person name="Culley D."/>
            <person name="Daum C."/>
            <person name="Ezra D."/>
            <person name="Gonzalez J."/>
            <person name="Henrissat B."/>
            <person name="Kuo A."/>
            <person name="Liang C."/>
            <person name="Lipzen A."/>
            <person name="Lutzoni F."/>
            <person name="Magnuson J."/>
            <person name="Mondo S."/>
            <person name="Nolan M."/>
            <person name="Ohm R."/>
            <person name="Pangilinan J."/>
            <person name="Park H.-J."/>
            <person name="Ramirez L."/>
            <person name="Alfaro M."/>
            <person name="Sun H."/>
            <person name="Tritt A."/>
            <person name="Yoshinaga Y."/>
            <person name="Zwiers L.-H."/>
            <person name="Turgeon B."/>
            <person name="Goodwin S."/>
            <person name="Spatafora J."/>
            <person name="Crous P."/>
            <person name="Grigoriev I."/>
        </authorList>
    </citation>
    <scope>NUCLEOTIDE SEQUENCE</scope>
    <source>
        <strain evidence="1">CBS 122368</strain>
    </source>
</reference>
<protein>
    <submittedName>
        <fullName evidence="1">Uncharacterized protein</fullName>
    </submittedName>
</protein>
<dbReference type="GeneID" id="54585944"/>
<dbReference type="EMBL" id="ML987190">
    <property type="protein sequence ID" value="KAF2254170.1"/>
    <property type="molecule type" value="Genomic_DNA"/>
</dbReference>
<evidence type="ECO:0000313" key="2">
    <source>
        <dbReference type="Proteomes" id="UP000800094"/>
    </source>
</evidence>
<keyword evidence="2" id="KW-1185">Reference proteome</keyword>
<dbReference type="AlphaFoldDB" id="A0A6A6IX22"/>
<name>A0A6A6IX22_9PLEO</name>
<evidence type="ECO:0000313" key="1">
    <source>
        <dbReference type="EMBL" id="KAF2254170.1"/>
    </source>
</evidence>
<accession>A0A6A6IX22</accession>
<organism evidence="1 2">
    <name type="scientific">Trematosphaeria pertusa</name>
    <dbReference type="NCBI Taxonomy" id="390896"/>
    <lineage>
        <taxon>Eukaryota</taxon>
        <taxon>Fungi</taxon>
        <taxon>Dikarya</taxon>
        <taxon>Ascomycota</taxon>
        <taxon>Pezizomycotina</taxon>
        <taxon>Dothideomycetes</taxon>
        <taxon>Pleosporomycetidae</taxon>
        <taxon>Pleosporales</taxon>
        <taxon>Massarineae</taxon>
        <taxon>Trematosphaeriaceae</taxon>
        <taxon>Trematosphaeria</taxon>
    </lineage>
</organism>
<dbReference type="RefSeq" id="XP_033689174.1">
    <property type="nucleotide sequence ID" value="XM_033832614.1"/>
</dbReference>
<sequence>MGAPESATSLPWPEDLKSALSEGKVVIHFGGNDVLPERLGEMHHRISAAITGRGNEMVYHDWEELYNVSSSSATAFPKKLRRQFSAAVVDRGYSILFRDHDRYRTTILPKDYAELSIPVRMRGFYTTMRAYKGWRHVVLVSSRVTTGGDITLTEDGVTVKFTVIPIPPGTVRKAYLYCLLSSFIQPSLDPSSNAEIVKIKASLKERYPEQYTQFSELE</sequence>
<proteinExistence type="predicted"/>